<dbReference type="Gene3D" id="1.20.1720.10">
    <property type="entry name" value="Multidrug resistance protein D"/>
    <property type="match status" value="1"/>
</dbReference>
<dbReference type="InterPro" id="IPR036259">
    <property type="entry name" value="MFS_trans_sf"/>
</dbReference>
<gene>
    <name evidence="8" type="ORF">F8O02_08750</name>
</gene>
<evidence type="ECO:0000256" key="6">
    <source>
        <dbReference type="SAM" id="Phobius"/>
    </source>
</evidence>
<feature type="transmembrane region" description="Helical" evidence="6">
    <location>
        <begin position="310"/>
        <end position="335"/>
    </location>
</feature>
<evidence type="ECO:0000256" key="4">
    <source>
        <dbReference type="ARBA" id="ARBA00023136"/>
    </source>
</evidence>
<dbReference type="InterPro" id="IPR020846">
    <property type="entry name" value="MFS_dom"/>
</dbReference>
<feature type="transmembrane region" description="Helical" evidence="6">
    <location>
        <begin position="524"/>
        <end position="543"/>
    </location>
</feature>
<feature type="transmembrane region" description="Helical" evidence="6">
    <location>
        <begin position="379"/>
        <end position="397"/>
    </location>
</feature>
<feature type="transmembrane region" description="Helical" evidence="6">
    <location>
        <begin position="448"/>
        <end position="465"/>
    </location>
</feature>
<organism evidence="8 9">
    <name type="scientific">Pseudoclavibacter caeni</name>
    <dbReference type="NCBI Taxonomy" id="908846"/>
    <lineage>
        <taxon>Bacteria</taxon>
        <taxon>Bacillati</taxon>
        <taxon>Actinomycetota</taxon>
        <taxon>Actinomycetes</taxon>
        <taxon>Micrococcales</taxon>
        <taxon>Microbacteriaceae</taxon>
        <taxon>Pseudoclavibacter</taxon>
    </lineage>
</organism>
<evidence type="ECO:0000256" key="1">
    <source>
        <dbReference type="ARBA" id="ARBA00004651"/>
    </source>
</evidence>
<feature type="transmembrane region" description="Helical" evidence="6">
    <location>
        <begin position="403"/>
        <end position="427"/>
    </location>
</feature>
<dbReference type="SUPFAM" id="SSF103473">
    <property type="entry name" value="MFS general substrate transporter"/>
    <property type="match status" value="2"/>
</dbReference>
<dbReference type="CDD" id="cd17321">
    <property type="entry name" value="MFS_MMR_MDR_like"/>
    <property type="match status" value="1"/>
</dbReference>
<dbReference type="InterPro" id="IPR011701">
    <property type="entry name" value="MFS"/>
</dbReference>
<feature type="transmembrane region" description="Helical" evidence="6">
    <location>
        <begin position="79"/>
        <end position="96"/>
    </location>
</feature>
<dbReference type="EMBL" id="WBKA01000009">
    <property type="protein sequence ID" value="KAB1631115.1"/>
    <property type="molecule type" value="Genomic_DNA"/>
</dbReference>
<feature type="transmembrane region" description="Helical" evidence="6">
    <location>
        <begin position="189"/>
        <end position="210"/>
    </location>
</feature>
<feature type="transmembrane region" description="Helical" evidence="6">
    <location>
        <begin position="133"/>
        <end position="153"/>
    </location>
</feature>
<comment type="caution">
    <text evidence="8">The sequence shown here is derived from an EMBL/GenBank/DDBJ whole genome shotgun (WGS) entry which is preliminary data.</text>
</comment>
<feature type="transmembrane region" description="Helical" evidence="6">
    <location>
        <begin position="36"/>
        <end position="59"/>
    </location>
</feature>
<dbReference type="PANTHER" id="PTHR42718">
    <property type="entry name" value="MAJOR FACILITATOR SUPERFAMILY MULTIDRUG TRANSPORTER MFSC"/>
    <property type="match status" value="1"/>
</dbReference>
<evidence type="ECO:0000313" key="8">
    <source>
        <dbReference type="EMBL" id="KAB1631115.1"/>
    </source>
</evidence>
<feature type="transmembrane region" description="Helical" evidence="6">
    <location>
        <begin position="103"/>
        <end position="121"/>
    </location>
</feature>
<evidence type="ECO:0000259" key="7">
    <source>
        <dbReference type="PROSITE" id="PS50850"/>
    </source>
</evidence>
<dbReference type="Pfam" id="PF07690">
    <property type="entry name" value="MFS_1"/>
    <property type="match status" value="1"/>
</dbReference>
<dbReference type="Proteomes" id="UP000481339">
    <property type="component" value="Unassembled WGS sequence"/>
</dbReference>
<feature type="compositionally biased region" description="Low complexity" evidence="5">
    <location>
        <begin position="17"/>
        <end position="27"/>
    </location>
</feature>
<dbReference type="PROSITE" id="PS50850">
    <property type="entry name" value="MFS"/>
    <property type="match status" value="1"/>
</dbReference>
<feature type="transmembrane region" description="Helical" evidence="6">
    <location>
        <begin position="262"/>
        <end position="289"/>
    </location>
</feature>
<evidence type="ECO:0000256" key="2">
    <source>
        <dbReference type="ARBA" id="ARBA00022692"/>
    </source>
</evidence>
<proteinExistence type="predicted"/>
<feature type="transmembrane region" description="Helical" evidence="6">
    <location>
        <begin position="160"/>
        <end position="183"/>
    </location>
</feature>
<dbReference type="Gene3D" id="1.20.1250.20">
    <property type="entry name" value="MFS general substrate transporter like domains"/>
    <property type="match status" value="1"/>
</dbReference>
<dbReference type="GO" id="GO:0022857">
    <property type="term" value="F:transmembrane transporter activity"/>
    <property type="evidence" value="ECO:0007669"/>
    <property type="project" value="InterPro"/>
</dbReference>
<evidence type="ECO:0000256" key="3">
    <source>
        <dbReference type="ARBA" id="ARBA00022989"/>
    </source>
</evidence>
<comment type="subcellular location">
    <subcellularLocation>
        <location evidence="1">Cell membrane</location>
        <topology evidence="1">Multi-pass membrane protein</topology>
    </subcellularLocation>
</comment>
<dbReference type="AlphaFoldDB" id="A0A7C8FQ84"/>
<dbReference type="RefSeq" id="WP_158036864.1">
    <property type="nucleotide sequence ID" value="NZ_BAAAZV010000016.1"/>
</dbReference>
<feature type="transmembrane region" description="Helical" evidence="6">
    <location>
        <begin position="347"/>
        <end position="367"/>
    </location>
</feature>
<keyword evidence="4 6" id="KW-0472">Membrane</keyword>
<dbReference type="PANTHER" id="PTHR42718:SF49">
    <property type="entry name" value="EXPORT PROTEIN"/>
    <property type="match status" value="1"/>
</dbReference>
<accession>A0A7C8FQ84</accession>
<sequence length="550" mass="55424">MTPSPHSPRPASEEVTAGAPAPASPASDVLTPRRHLALVTISLAVALVIADGTVVNVVIPDIVADLAATSTQVQWIQEAYTLVFAALLLVFGVLADRVGRRRTLVAGLVVFAGASLAAQLAPTPDALVATRVAQGVGGAMILPTTLSLINAGYTGRARGIAFAVWGSTIGGMAAVGPLLGGWLATAVGWRWAFGINPPVCVVLVVATLALVDESRSPRSRSVDPVGAALSVIGLAALTFGLIEGRTLGWWWSMGAFTIGGWTWPLAISPVPVALAVAVASLAGLARWALVRARAGRDALIDVRLYRIPSFRDGSIVAAIVSMGEFGIILALPIWLQNVRGLTALQTGWLIVVLAAGSFASSGVAATLGRRMRAVTVVRLGLVAEIAGVGGVGVAVWLGPGWGWLVPALFVYGVGVGLATAQLTGVVLQDVPREESGAASGAQSTARQLGSALGIAVLGTVLYATAGSVTADAIADAGTPPAQASVLAQAIVDSSGGLIAGLDADGQTAAADAGRAGFTAGTRDAAFAAACALVVGLAATATLGRRREEAE</sequence>
<reference evidence="8 9" key="1">
    <citation type="submission" date="2019-09" db="EMBL/GenBank/DDBJ databases">
        <title>Phylogeny of genus Pseudoclavibacter and closely related genus.</title>
        <authorList>
            <person name="Li Y."/>
        </authorList>
    </citation>
    <scope>NUCLEOTIDE SEQUENCE [LARGE SCALE GENOMIC DNA]</scope>
    <source>
        <strain evidence="8 9">JCM 16921</strain>
    </source>
</reference>
<feature type="transmembrane region" description="Helical" evidence="6">
    <location>
        <begin position="222"/>
        <end position="242"/>
    </location>
</feature>
<name>A0A7C8FQ84_9MICO</name>
<keyword evidence="9" id="KW-1185">Reference proteome</keyword>
<dbReference type="GO" id="GO:0005886">
    <property type="term" value="C:plasma membrane"/>
    <property type="evidence" value="ECO:0007669"/>
    <property type="project" value="UniProtKB-SubCell"/>
</dbReference>
<keyword evidence="2 6" id="KW-0812">Transmembrane</keyword>
<feature type="region of interest" description="Disordered" evidence="5">
    <location>
        <begin position="1"/>
        <end position="27"/>
    </location>
</feature>
<evidence type="ECO:0000256" key="5">
    <source>
        <dbReference type="SAM" id="MobiDB-lite"/>
    </source>
</evidence>
<dbReference type="OrthoDB" id="9781469at2"/>
<protein>
    <submittedName>
        <fullName evidence="8">MFS transporter</fullName>
    </submittedName>
</protein>
<evidence type="ECO:0000313" key="9">
    <source>
        <dbReference type="Proteomes" id="UP000481339"/>
    </source>
</evidence>
<feature type="domain" description="Major facilitator superfamily (MFS) profile" evidence="7">
    <location>
        <begin position="37"/>
        <end position="547"/>
    </location>
</feature>
<keyword evidence="3 6" id="KW-1133">Transmembrane helix</keyword>